<dbReference type="EMBL" id="MU267617">
    <property type="protein sequence ID" value="KAH7914194.1"/>
    <property type="molecule type" value="Genomic_DNA"/>
</dbReference>
<comment type="caution">
    <text evidence="1">The sequence shown here is derived from an EMBL/GenBank/DDBJ whole genome shotgun (WGS) entry which is preliminary data.</text>
</comment>
<proteinExistence type="predicted"/>
<sequence length="175" mass="19332">MLPPLLLAIPRNSITAVGLPIALGLFSGHNTKNVVRNHWYKSLRFPPARPPGWVFPIVWPVLYAGMGCASHIAVKALDGAETESTRSGLSLALTLYYSQLALNCLWSPLFFGSKKIGWALVDSTALLVTTFYMTSLMHKCTGGDTTYLLLPYCAWLSYATYLNGGIWFMNRARVD</sequence>
<organism evidence="1 2">
    <name type="scientific">Hygrophoropsis aurantiaca</name>
    <dbReference type="NCBI Taxonomy" id="72124"/>
    <lineage>
        <taxon>Eukaryota</taxon>
        <taxon>Fungi</taxon>
        <taxon>Dikarya</taxon>
        <taxon>Basidiomycota</taxon>
        <taxon>Agaricomycotina</taxon>
        <taxon>Agaricomycetes</taxon>
        <taxon>Agaricomycetidae</taxon>
        <taxon>Boletales</taxon>
        <taxon>Coniophorineae</taxon>
        <taxon>Hygrophoropsidaceae</taxon>
        <taxon>Hygrophoropsis</taxon>
    </lineage>
</organism>
<reference evidence="1" key="1">
    <citation type="journal article" date="2021" name="New Phytol.">
        <title>Evolutionary innovations through gain and loss of genes in the ectomycorrhizal Boletales.</title>
        <authorList>
            <person name="Wu G."/>
            <person name="Miyauchi S."/>
            <person name="Morin E."/>
            <person name="Kuo A."/>
            <person name="Drula E."/>
            <person name="Varga T."/>
            <person name="Kohler A."/>
            <person name="Feng B."/>
            <person name="Cao Y."/>
            <person name="Lipzen A."/>
            <person name="Daum C."/>
            <person name="Hundley H."/>
            <person name="Pangilinan J."/>
            <person name="Johnson J."/>
            <person name="Barry K."/>
            <person name="LaButti K."/>
            <person name="Ng V."/>
            <person name="Ahrendt S."/>
            <person name="Min B."/>
            <person name="Choi I.G."/>
            <person name="Park H."/>
            <person name="Plett J.M."/>
            <person name="Magnuson J."/>
            <person name="Spatafora J.W."/>
            <person name="Nagy L.G."/>
            <person name="Henrissat B."/>
            <person name="Grigoriev I.V."/>
            <person name="Yang Z.L."/>
            <person name="Xu J."/>
            <person name="Martin F.M."/>
        </authorList>
    </citation>
    <scope>NUCLEOTIDE SEQUENCE</scope>
    <source>
        <strain evidence="1">ATCC 28755</strain>
    </source>
</reference>
<evidence type="ECO:0000313" key="2">
    <source>
        <dbReference type="Proteomes" id="UP000790377"/>
    </source>
</evidence>
<evidence type="ECO:0000313" key="1">
    <source>
        <dbReference type="EMBL" id="KAH7914194.1"/>
    </source>
</evidence>
<keyword evidence="2" id="KW-1185">Reference proteome</keyword>
<accession>A0ACB8AMP7</accession>
<dbReference type="Proteomes" id="UP000790377">
    <property type="component" value="Unassembled WGS sequence"/>
</dbReference>
<protein>
    <submittedName>
        <fullName evidence="1">TspO/MBR-related protein</fullName>
    </submittedName>
</protein>
<gene>
    <name evidence="1" type="ORF">BJ138DRAFT_1144324</name>
</gene>
<name>A0ACB8AMP7_9AGAM</name>